<comment type="caution">
    <text evidence="1">The sequence shown here is derived from an EMBL/GenBank/DDBJ whole genome shotgun (WGS) entry which is preliminary data.</text>
</comment>
<protein>
    <submittedName>
        <fullName evidence="1">Fatty acid synthase alpha subunit Lsd1</fullName>
        <ecNumber evidence="1">2.3.1.86</ecNumber>
    </submittedName>
</protein>
<reference evidence="1 2" key="1">
    <citation type="submission" date="2024-02" db="EMBL/GenBank/DDBJ databases">
        <title>A draft genome for the cacao thread blight pathogen Marasmius crinis-equi.</title>
        <authorList>
            <person name="Cohen S.P."/>
            <person name="Baruah I.K."/>
            <person name="Amoako-Attah I."/>
            <person name="Bukari Y."/>
            <person name="Meinhardt L.W."/>
            <person name="Bailey B.A."/>
        </authorList>
    </citation>
    <scope>NUCLEOTIDE SEQUENCE [LARGE SCALE GENOMIC DNA]</scope>
    <source>
        <strain evidence="1 2">GH-76</strain>
    </source>
</reference>
<gene>
    <name evidence="1" type="primary">fas2_2</name>
    <name evidence="1" type="ORF">V5O48_004946</name>
</gene>
<accession>A0ABR3FP57</accession>
<keyword evidence="1" id="KW-0012">Acyltransferase</keyword>
<sequence>MPETTVNRFAEREVNRIANKGGRKKPEHPMEHVFHLECLADMEGGRQTVTAHLAPIGCELFDSIDGRCPSDPCRNCKQAHPSRQAKAGPGFVDNGGIQTSIAEVINESKPMGRIFCVSRGKEMALGLGIHVIRVHFAMEGHCFWIPTKQYNEIVSTPPIGRGSKSKAFRVPAEYIGGPVDKCLLSIQAAIVRPEWTLVFCDHNVQITFHVMKLKKICEEKDFQLWPFLWSVGHGPDAFRERALAEAGWEEWRKSVTRQKKGVKSAYLAIKSNAKVFNGLGAQETCDVLTRALIHPLMPIRVVCSTESIWNRLTTAIRTHFSNVEELVFKLKPPLAHVSSQLPIRMMDRQHQRFVRLGVFSYRRSSVFVTGQWLQDAHELNLFDTNGYIDASEGGKAATKPGRERKLTVPSMGTLDAGARTHIPNYEIRMENGRTKCYTPFTAQIDPKWAQPRKLTKMEPARDIINLYNTTTIGPYSFMAFIANSWTTNHLNATEQREWVKFKPGKRVTVQVGNFRLRRPTLREFRSKIRIQGRYGYKTMYKRLAEDAETTRKCGGKHFIKKLYRSRGGVGGYAGAKATPGSKVAKARQVK</sequence>
<dbReference type="GO" id="GO:0004321">
    <property type="term" value="F:fatty-acyl-CoA synthase activity"/>
    <property type="evidence" value="ECO:0007669"/>
    <property type="project" value="UniProtKB-EC"/>
</dbReference>
<keyword evidence="2" id="KW-1185">Reference proteome</keyword>
<dbReference type="Proteomes" id="UP001465976">
    <property type="component" value="Unassembled WGS sequence"/>
</dbReference>
<name>A0ABR3FP57_9AGAR</name>
<keyword evidence="1" id="KW-0808">Transferase</keyword>
<evidence type="ECO:0000313" key="1">
    <source>
        <dbReference type="EMBL" id="KAL0577042.1"/>
    </source>
</evidence>
<proteinExistence type="predicted"/>
<evidence type="ECO:0000313" key="2">
    <source>
        <dbReference type="Proteomes" id="UP001465976"/>
    </source>
</evidence>
<organism evidence="1 2">
    <name type="scientific">Marasmius crinis-equi</name>
    <dbReference type="NCBI Taxonomy" id="585013"/>
    <lineage>
        <taxon>Eukaryota</taxon>
        <taxon>Fungi</taxon>
        <taxon>Dikarya</taxon>
        <taxon>Basidiomycota</taxon>
        <taxon>Agaricomycotina</taxon>
        <taxon>Agaricomycetes</taxon>
        <taxon>Agaricomycetidae</taxon>
        <taxon>Agaricales</taxon>
        <taxon>Marasmiineae</taxon>
        <taxon>Marasmiaceae</taxon>
        <taxon>Marasmius</taxon>
    </lineage>
</organism>
<dbReference type="EC" id="2.3.1.86" evidence="1"/>
<dbReference type="EMBL" id="JBAHYK010000182">
    <property type="protein sequence ID" value="KAL0577042.1"/>
    <property type="molecule type" value="Genomic_DNA"/>
</dbReference>